<dbReference type="SMART" id="SM01332">
    <property type="entry name" value="Cyclin_C"/>
    <property type="match status" value="1"/>
</dbReference>
<dbReference type="PIRSF" id="PIRSF001771">
    <property type="entry name" value="Cyclin_A_B_D_E"/>
    <property type="match status" value="1"/>
</dbReference>
<dbReference type="InterPro" id="IPR013763">
    <property type="entry name" value="Cyclin-like_dom"/>
</dbReference>
<dbReference type="AlphaFoldDB" id="A0A4U5MG27"/>
<reference evidence="8 9" key="1">
    <citation type="journal article" date="2015" name="Genome Biol.">
        <title>Comparative genomics of Steinernema reveals deeply conserved gene regulatory networks.</title>
        <authorList>
            <person name="Dillman A.R."/>
            <person name="Macchietto M."/>
            <person name="Porter C.F."/>
            <person name="Rogers A."/>
            <person name="Williams B."/>
            <person name="Antoshechkin I."/>
            <person name="Lee M.M."/>
            <person name="Goodwin Z."/>
            <person name="Lu X."/>
            <person name="Lewis E.E."/>
            <person name="Goodrich-Blair H."/>
            <person name="Stock S.P."/>
            <person name="Adams B.J."/>
            <person name="Sternberg P.W."/>
            <person name="Mortazavi A."/>
        </authorList>
    </citation>
    <scope>NUCLEOTIDE SEQUENCE [LARGE SCALE GENOMIC DNA]</scope>
    <source>
        <strain evidence="8 9">ALL</strain>
    </source>
</reference>
<evidence type="ECO:0000256" key="3">
    <source>
        <dbReference type="ARBA" id="ARBA00023306"/>
    </source>
</evidence>
<dbReference type="InterPro" id="IPR046965">
    <property type="entry name" value="Cyclin_A/B-like"/>
</dbReference>
<keyword evidence="9" id="KW-1185">Reference proteome</keyword>
<keyword evidence="1" id="KW-0132">Cell division</keyword>
<dbReference type="SMART" id="SM00385">
    <property type="entry name" value="CYCLIN"/>
    <property type="match status" value="2"/>
</dbReference>
<proteinExistence type="inferred from homology"/>
<feature type="domain" description="Cyclin-like" evidence="6">
    <location>
        <begin position="311"/>
        <end position="391"/>
    </location>
</feature>
<evidence type="ECO:0000256" key="1">
    <source>
        <dbReference type="ARBA" id="ARBA00022618"/>
    </source>
</evidence>
<evidence type="ECO:0000313" key="9">
    <source>
        <dbReference type="Proteomes" id="UP000298663"/>
    </source>
</evidence>
<dbReference type="InterPro" id="IPR048258">
    <property type="entry name" value="Cyclins_cyclin-box"/>
</dbReference>
<feature type="domain" description="Cyclin-like" evidence="6">
    <location>
        <begin position="211"/>
        <end position="295"/>
    </location>
</feature>
<dbReference type="FunFam" id="1.10.472.10:FF:000001">
    <property type="entry name" value="G2/mitotic-specific cyclin"/>
    <property type="match status" value="1"/>
</dbReference>
<dbReference type="OrthoDB" id="5590282at2759"/>
<keyword evidence="3" id="KW-0131">Cell cycle</keyword>
<feature type="compositionally biased region" description="Low complexity" evidence="5">
    <location>
        <begin position="103"/>
        <end position="115"/>
    </location>
</feature>
<feature type="region of interest" description="Disordered" evidence="5">
    <location>
        <begin position="1"/>
        <end position="115"/>
    </location>
</feature>
<dbReference type="Proteomes" id="UP000298663">
    <property type="component" value="Unassembled WGS sequence"/>
</dbReference>
<dbReference type="SUPFAM" id="SSF47954">
    <property type="entry name" value="Cyclin-like"/>
    <property type="match status" value="2"/>
</dbReference>
<dbReference type="EMBL" id="AZBU02000008">
    <property type="protein sequence ID" value="TKR68102.1"/>
    <property type="molecule type" value="Genomic_DNA"/>
</dbReference>
<dbReference type="Pfam" id="PF02984">
    <property type="entry name" value="Cyclin_C"/>
    <property type="match status" value="1"/>
</dbReference>
<evidence type="ECO:0000313" key="8">
    <source>
        <dbReference type="EMBL" id="TKR68102.1"/>
    </source>
</evidence>
<evidence type="ECO:0000259" key="7">
    <source>
        <dbReference type="SMART" id="SM01332"/>
    </source>
</evidence>
<dbReference type="InterPro" id="IPR004367">
    <property type="entry name" value="Cyclin_C-dom"/>
</dbReference>
<feature type="compositionally biased region" description="Polar residues" evidence="5">
    <location>
        <begin position="19"/>
        <end position="45"/>
    </location>
</feature>
<feature type="domain" description="Cyclin C-terminal" evidence="7">
    <location>
        <begin position="304"/>
        <end position="422"/>
    </location>
</feature>
<comment type="caution">
    <text evidence="8">The sequence shown here is derived from an EMBL/GenBank/DDBJ whole genome shotgun (WGS) entry which is preliminary data.</text>
</comment>
<evidence type="ECO:0000259" key="6">
    <source>
        <dbReference type="SMART" id="SM00385"/>
    </source>
</evidence>
<comment type="similarity">
    <text evidence="4">Belongs to the cyclin family.</text>
</comment>
<dbReference type="PROSITE" id="PS00292">
    <property type="entry name" value="CYCLINS"/>
    <property type="match status" value="1"/>
</dbReference>
<keyword evidence="2 4" id="KW-0195">Cyclin</keyword>
<evidence type="ECO:0000256" key="4">
    <source>
        <dbReference type="RuleBase" id="RU000383"/>
    </source>
</evidence>
<dbReference type="Pfam" id="PF00134">
    <property type="entry name" value="Cyclin_N"/>
    <property type="match status" value="1"/>
</dbReference>
<sequence length="424" mass="47941">MASKRPFAKTGELGGFGSNDENTALENRQLKSKTSGLSVRSQQPKIDNIFRANGNKKAQVRPAFEVFRDEEEPARKKPTPPPRVPLADITLATNSNEKKQRTSDSSCAGSSKSACTQDSGVDVVFINDDMEISSGSPEILGLSDVEEESGVAEEDTQSVSTLSRSEAQLDSQYFREVFYYLREREETVRPNYNVMSKQSEISNGMRAILVDWLSDVCLEYNINVSSLFLTVSIVDRMLSCFDCPKNKLQLIGAGALFIATKIEEIYPPTLAELVYTTADCYSKKQILRAEKLILKQLKFDVCAPCRFWFGTFFAKKLEMSEKVDHLMRYLLELSLMSDRYLLYRPSELGLAALHLANQWLNPMKKDAIDELLNQANILREDINPIMEEMAEQFRKAPKMNHQSIFRKYSCKVHFAVALIEAPSK</sequence>
<name>A0A4U5MG27_STECR</name>
<dbReference type="PANTHER" id="PTHR10177">
    <property type="entry name" value="CYCLINS"/>
    <property type="match status" value="1"/>
</dbReference>
<reference evidence="8 9" key="2">
    <citation type="journal article" date="2019" name="G3 (Bethesda)">
        <title>Hybrid Assembly of the Genome of the Entomopathogenic Nematode Steinernema carpocapsae Identifies the X-Chromosome.</title>
        <authorList>
            <person name="Serra L."/>
            <person name="Macchietto M."/>
            <person name="Macias-Munoz A."/>
            <person name="McGill C.J."/>
            <person name="Rodriguez I.M."/>
            <person name="Rodriguez B."/>
            <person name="Murad R."/>
            <person name="Mortazavi A."/>
        </authorList>
    </citation>
    <scope>NUCLEOTIDE SEQUENCE [LARGE SCALE GENOMIC DNA]</scope>
    <source>
        <strain evidence="8 9">ALL</strain>
    </source>
</reference>
<dbReference type="GO" id="GO:0051301">
    <property type="term" value="P:cell division"/>
    <property type="evidence" value="ECO:0007669"/>
    <property type="project" value="UniProtKB-KW"/>
</dbReference>
<dbReference type="Gene3D" id="1.10.472.10">
    <property type="entry name" value="Cyclin-like"/>
    <property type="match status" value="2"/>
</dbReference>
<dbReference type="InterPro" id="IPR006671">
    <property type="entry name" value="Cyclin_N"/>
</dbReference>
<evidence type="ECO:0000256" key="2">
    <source>
        <dbReference type="ARBA" id="ARBA00023127"/>
    </source>
</evidence>
<dbReference type="GO" id="GO:0016538">
    <property type="term" value="F:cyclin-dependent protein serine/threonine kinase regulator activity"/>
    <property type="evidence" value="ECO:0007669"/>
    <property type="project" value="InterPro"/>
</dbReference>
<dbReference type="GO" id="GO:0044772">
    <property type="term" value="P:mitotic cell cycle phase transition"/>
    <property type="evidence" value="ECO:0007669"/>
    <property type="project" value="InterPro"/>
</dbReference>
<dbReference type="InterPro" id="IPR036915">
    <property type="entry name" value="Cyclin-like_sf"/>
</dbReference>
<evidence type="ECO:0008006" key="10">
    <source>
        <dbReference type="Google" id="ProtNLM"/>
    </source>
</evidence>
<evidence type="ECO:0000256" key="5">
    <source>
        <dbReference type="SAM" id="MobiDB-lite"/>
    </source>
</evidence>
<gene>
    <name evidence="8" type="ORF">L596_024135</name>
</gene>
<organism evidence="8 9">
    <name type="scientific">Steinernema carpocapsae</name>
    <name type="common">Entomopathogenic nematode</name>
    <dbReference type="NCBI Taxonomy" id="34508"/>
    <lineage>
        <taxon>Eukaryota</taxon>
        <taxon>Metazoa</taxon>
        <taxon>Ecdysozoa</taxon>
        <taxon>Nematoda</taxon>
        <taxon>Chromadorea</taxon>
        <taxon>Rhabditida</taxon>
        <taxon>Tylenchina</taxon>
        <taxon>Panagrolaimomorpha</taxon>
        <taxon>Strongyloidoidea</taxon>
        <taxon>Steinernematidae</taxon>
        <taxon>Steinernema</taxon>
    </lineage>
</organism>
<dbReference type="STRING" id="34508.A0A4U5MG27"/>
<accession>A0A4U5MG27</accession>
<dbReference type="InterPro" id="IPR039361">
    <property type="entry name" value="Cyclin"/>
</dbReference>
<protein>
    <recommendedName>
        <fullName evidence="10">Cyclin N-terminal domain-containing protein</fullName>
    </recommendedName>
</protein>